<dbReference type="AlphaFoldDB" id="A0A6J5EW80"/>
<evidence type="ECO:0000313" key="4">
    <source>
        <dbReference type="Proteomes" id="UP000494363"/>
    </source>
</evidence>
<dbReference type="PROSITE" id="PS50293">
    <property type="entry name" value="TPR_REGION"/>
    <property type="match status" value="1"/>
</dbReference>
<dbReference type="InterPro" id="IPR019734">
    <property type="entry name" value="TPR_rpt"/>
</dbReference>
<dbReference type="PROSITE" id="PS50005">
    <property type="entry name" value="TPR"/>
    <property type="match status" value="1"/>
</dbReference>
<keyword evidence="4" id="KW-1185">Reference proteome</keyword>
<dbReference type="Pfam" id="PF18733">
    <property type="entry name" value="HEPN_LA2681"/>
    <property type="match status" value="1"/>
</dbReference>
<dbReference type="SUPFAM" id="SSF48452">
    <property type="entry name" value="TPR-like"/>
    <property type="match status" value="1"/>
</dbReference>
<dbReference type="SMART" id="SM00028">
    <property type="entry name" value="TPR"/>
    <property type="match status" value="1"/>
</dbReference>
<accession>A0A6J5EW80</accession>
<evidence type="ECO:0000313" key="3">
    <source>
        <dbReference type="EMBL" id="CAB3770868.1"/>
    </source>
</evidence>
<sequence>MGLTQKQFSDLADELKQLFDVDPAAAVARARAVIDVSGRDGNSMLLAAGILVDAGKTAGDLGAVEKGLECFQLLFAGFPDQRVLGYNVANALMARANLLWANSLDWYVQTMEDRATARRLYARVATSGAVDANLRAQAHTNLANTLRDAYRFSEAYDHYSQALELDPYNGVARIHAASLLLRFAKRNGPGAETMVAVAVHHLKAAKENPARIKELVSEWEFKKLAESFHHEFPALDVPDFSDATPCQRFIAEYRLFLADSIEGLDLTLEKWDALVLDGISDGADAIKGPPPLFAMFNTLKSDYLAARHVAFQALHDHVVDSGSYSDTEDLAQYGIVTALMTLAQRACLDILDKVAVLAHEYLKLAGDSNKVYFVTTWFERTKNKGILRWKSPVDHEVKRGNTALIALSELARDIQDGGYLELKRAMRHASTHRFAVLHDSLPTAIRESTVIAHYAHAEFVDHLIGSLQTSRAAIHYVAEMISKHEAIHDDGRPTKQLSVREMGRR</sequence>
<evidence type="ECO:0000259" key="2">
    <source>
        <dbReference type="Pfam" id="PF18733"/>
    </source>
</evidence>
<evidence type="ECO:0000256" key="1">
    <source>
        <dbReference type="PROSITE-ProRule" id="PRU00339"/>
    </source>
</evidence>
<name>A0A6J5EW80_9BURK</name>
<keyword evidence="1" id="KW-0802">TPR repeat</keyword>
<feature type="repeat" description="TPR" evidence="1">
    <location>
        <begin position="136"/>
        <end position="169"/>
    </location>
</feature>
<proteinExistence type="predicted"/>
<protein>
    <recommendedName>
        <fullName evidence="2">LA2681-like HEPN domain-containing protein</fullName>
    </recommendedName>
</protein>
<organism evidence="3 4">
    <name type="scientific">Paraburkholderia humisilvae</name>
    <dbReference type="NCBI Taxonomy" id="627669"/>
    <lineage>
        <taxon>Bacteria</taxon>
        <taxon>Pseudomonadati</taxon>
        <taxon>Pseudomonadota</taxon>
        <taxon>Betaproteobacteria</taxon>
        <taxon>Burkholderiales</taxon>
        <taxon>Burkholderiaceae</taxon>
        <taxon>Paraburkholderia</taxon>
    </lineage>
</organism>
<gene>
    <name evidence="3" type="ORF">LMG29542_06474</name>
</gene>
<feature type="domain" description="LA2681-like HEPN" evidence="2">
    <location>
        <begin position="286"/>
        <end position="482"/>
    </location>
</feature>
<dbReference type="RefSeq" id="WP_175231872.1">
    <property type="nucleotide sequence ID" value="NZ_CADIKH010000048.1"/>
</dbReference>
<dbReference type="EMBL" id="CADIKH010000048">
    <property type="protein sequence ID" value="CAB3770868.1"/>
    <property type="molecule type" value="Genomic_DNA"/>
</dbReference>
<dbReference type="Gene3D" id="1.25.40.10">
    <property type="entry name" value="Tetratricopeptide repeat domain"/>
    <property type="match status" value="1"/>
</dbReference>
<dbReference type="InterPro" id="IPR040826">
    <property type="entry name" value="HEPN_LA2681"/>
</dbReference>
<reference evidence="3 4" key="1">
    <citation type="submission" date="2020-04" db="EMBL/GenBank/DDBJ databases">
        <authorList>
            <person name="De Canck E."/>
        </authorList>
    </citation>
    <scope>NUCLEOTIDE SEQUENCE [LARGE SCALE GENOMIC DNA]</scope>
    <source>
        <strain evidence="3 4">LMG 29542</strain>
    </source>
</reference>
<dbReference type="Proteomes" id="UP000494363">
    <property type="component" value="Unassembled WGS sequence"/>
</dbReference>
<dbReference type="InterPro" id="IPR011990">
    <property type="entry name" value="TPR-like_helical_dom_sf"/>
</dbReference>